<comment type="caution">
    <text evidence="1">The sequence shown here is derived from an EMBL/GenBank/DDBJ whole genome shotgun (WGS) entry which is preliminary data.</text>
</comment>
<name>A0ACC2F4T9_DALPE</name>
<sequence length="84" mass="9400">MKHMEAGLTLQRCLCQLPQGHPSYCISPLRSPPGDRETDEENTGNVGESDWLVGLLLEFSGSVPQVLVLYTEQRVEEPVYRNSP</sequence>
<evidence type="ECO:0000313" key="2">
    <source>
        <dbReference type="Proteomes" id="UP001157502"/>
    </source>
</evidence>
<dbReference type="Proteomes" id="UP001157502">
    <property type="component" value="Chromosome 34"/>
</dbReference>
<evidence type="ECO:0000313" key="1">
    <source>
        <dbReference type="EMBL" id="KAJ7986371.1"/>
    </source>
</evidence>
<organism evidence="1 2">
    <name type="scientific">Dallia pectoralis</name>
    <name type="common">Alaska blackfish</name>
    <dbReference type="NCBI Taxonomy" id="75939"/>
    <lineage>
        <taxon>Eukaryota</taxon>
        <taxon>Metazoa</taxon>
        <taxon>Chordata</taxon>
        <taxon>Craniata</taxon>
        <taxon>Vertebrata</taxon>
        <taxon>Euteleostomi</taxon>
        <taxon>Actinopterygii</taxon>
        <taxon>Neopterygii</taxon>
        <taxon>Teleostei</taxon>
        <taxon>Protacanthopterygii</taxon>
        <taxon>Esociformes</taxon>
        <taxon>Umbridae</taxon>
        <taxon>Dallia</taxon>
    </lineage>
</organism>
<gene>
    <name evidence="1" type="ORF">DPEC_G00339220</name>
</gene>
<keyword evidence="2" id="KW-1185">Reference proteome</keyword>
<proteinExistence type="predicted"/>
<accession>A0ACC2F4T9</accession>
<protein>
    <submittedName>
        <fullName evidence="1">Uncharacterized protein</fullName>
    </submittedName>
</protein>
<reference evidence="1" key="1">
    <citation type="submission" date="2021-05" db="EMBL/GenBank/DDBJ databases">
        <authorList>
            <person name="Pan Q."/>
            <person name="Jouanno E."/>
            <person name="Zahm M."/>
            <person name="Klopp C."/>
            <person name="Cabau C."/>
            <person name="Louis A."/>
            <person name="Berthelot C."/>
            <person name="Parey E."/>
            <person name="Roest Crollius H."/>
            <person name="Montfort J."/>
            <person name="Robinson-Rechavi M."/>
            <person name="Bouchez O."/>
            <person name="Lampietro C."/>
            <person name="Lopez Roques C."/>
            <person name="Donnadieu C."/>
            <person name="Postlethwait J."/>
            <person name="Bobe J."/>
            <person name="Dillon D."/>
            <person name="Chandos A."/>
            <person name="von Hippel F."/>
            <person name="Guiguen Y."/>
        </authorList>
    </citation>
    <scope>NUCLEOTIDE SEQUENCE</scope>
    <source>
        <strain evidence="1">YG-Jan2019</strain>
    </source>
</reference>
<dbReference type="EMBL" id="CM055761">
    <property type="protein sequence ID" value="KAJ7986371.1"/>
    <property type="molecule type" value="Genomic_DNA"/>
</dbReference>